<evidence type="ECO:0000313" key="3">
    <source>
        <dbReference type="Proteomes" id="UP000273898"/>
    </source>
</evidence>
<dbReference type="Proteomes" id="UP000273898">
    <property type="component" value="Unassembled WGS sequence"/>
</dbReference>
<evidence type="ECO:0000313" key="2">
    <source>
        <dbReference type="EMBL" id="TFB31280.1"/>
    </source>
</evidence>
<reference evidence="2 4" key="2">
    <citation type="submission" date="2019-03" db="EMBL/GenBank/DDBJ databases">
        <authorList>
            <person name="He R.-H."/>
        </authorList>
    </citation>
    <scope>NUCLEOTIDE SEQUENCE [LARGE SCALE GENOMIC DNA]</scope>
    <source>
        <strain evidence="2 4">DSM 19624</strain>
    </source>
</reference>
<proteinExistence type="predicted"/>
<evidence type="ECO:0000313" key="4">
    <source>
        <dbReference type="Proteomes" id="UP000297429"/>
    </source>
</evidence>
<evidence type="ECO:0000313" key="1">
    <source>
        <dbReference type="EMBL" id="RLJ79978.1"/>
    </source>
</evidence>
<accession>A0A497YBB6</accession>
<reference evidence="1 3" key="1">
    <citation type="submission" date="2018-10" db="EMBL/GenBank/DDBJ databases">
        <title>Genomic Encyclopedia of Archaeal and Bacterial Type Strains, Phase II (KMG-II): from individual species to whole genera.</title>
        <authorList>
            <person name="Goeker M."/>
        </authorList>
    </citation>
    <scope>NUCLEOTIDE SEQUENCE [LARGE SCALE GENOMIC DNA]</scope>
    <source>
        <strain evidence="1 3">DSM 19624</strain>
    </source>
</reference>
<sequence length="206" mass="24090">MTDEELKDFFKSYDLLISDFKFLAKGIMKDQTPISKVDIIALSIINRTIAIVEGFRTLINNNNTYSALHLIRIQIDNLIRYFSILIAEDDNYIDYILNGNQINKFKDKNGKIFSDRYLVDKIEKSYQGVNPLYLKYCGHIHFGIEHIERIKMSSDNLEALYTVVVGDLENYSNEEKNEYIIDFTAVSLKILEIIGDWLKTKEKYVY</sequence>
<dbReference type="EMBL" id="RCCK01000010">
    <property type="protein sequence ID" value="RLJ79978.1"/>
    <property type="molecule type" value="Genomic_DNA"/>
</dbReference>
<dbReference type="EMBL" id="SOPX01000002">
    <property type="protein sequence ID" value="TFB31280.1"/>
    <property type="molecule type" value="Genomic_DNA"/>
</dbReference>
<dbReference type="AlphaFoldDB" id="A0A497YBB6"/>
<keyword evidence="4" id="KW-1185">Reference proteome</keyword>
<dbReference type="RefSeq" id="WP_121282617.1">
    <property type="nucleotide sequence ID" value="NZ_RCCK01000010.1"/>
</dbReference>
<dbReference type="OrthoDB" id="789445at2"/>
<protein>
    <submittedName>
        <fullName evidence="1">Uncharacterized protein</fullName>
    </submittedName>
</protein>
<name>A0A497YBB6_9SPHI</name>
<organism evidence="1 3">
    <name type="scientific">Pedobacter alluvionis</name>
    <dbReference type="NCBI Taxonomy" id="475253"/>
    <lineage>
        <taxon>Bacteria</taxon>
        <taxon>Pseudomonadati</taxon>
        <taxon>Bacteroidota</taxon>
        <taxon>Sphingobacteriia</taxon>
        <taxon>Sphingobacteriales</taxon>
        <taxon>Sphingobacteriaceae</taxon>
        <taxon>Pedobacter</taxon>
    </lineage>
</organism>
<comment type="caution">
    <text evidence="1">The sequence shown here is derived from an EMBL/GenBank/DDBJ whole genome shotgun (WGS) entry which is preliminary data.</text>
</comment>
<gene>
    <name evidence="1" type="ORF">BCL90_0707</name>
    <name evidence="2" type="ORF">E3V97_11775</name>
</gene>
<dbReference type="Proteomes" id="UP000297429">
    <property type="component" value="Unassembled WGS sequence"/>
</dbReference>